<dbReference type="InterPro" id="IPR025519">
    <property type="entry name" value="DUF4407"/>
</dbReference>
<keyword evidence="2" id="KW-0812">Transmembrane</keyword>
<dbReference type="KEGG" id="dpr:Despr_0637"/>
<feature type="coiled-coil region" evidence="1">
    <location>
        <begin position="332"/>
        <end position="359"/>
    </location>
</feature>
<feature type="transmembrane region" description="Helical" evidence="2">
    <location>
        <begin position="410"/>
        <end position="434"/>
    </location>
</feature>
<reference evidence="3 4" key="1">
    <citation type="journal article" date="2011" name="Stand. Genomic Sci.">
        <title>Complete genome sequence of Desulfobulbus propionicus type strain (1pr3).</title>
        <authorList>
            <person name="Pagani I."/>
            <person name="Lapidus A."/>
            <person name="Nolan M."/>
            <person name="Lucas S."/>
            <person name="Hammon N."/>
            <person name="Deshpande S."/>
            <person name="Cheng J.F."/>
            <person name="Chertkov O."/>
            <person name="Davenport K."/>
            <person name="Tapia R."/>
            <person name="Han C."/>
            <person name="Goodwin L."/>
            <person name="Pitluck S."/>
            <person name="Liolios K."/>
            <person name="Mavromatis K."/>
            <person name="Ivanova N."/>
            <person name="Mikhailova N."/>
            <person name="Pati A."/>
            <person name="Chen A."/>
            <person name="Palaniappan K."/>
            <person name="Land M."/>
            <person name="Hauser L."/>
            <person name="Chang Y.J."/>
            <person name="Jeffries C.D."/>
            <person name="Detter J.C."/>
            <person name="Brambilla E."/>
            <person name="Kannan K.P."/>
            <person name="Djao O.D."/>
            <person name="Rohde M."/>
            <person name="Pukall R."/>
            <person name="Spring S."/>
            <person name="Goker M."/>
            <person name="Sikorski J."/>
            <person name="Woyke T."/>
            <person name="Bristow J."/>
            <person name="Eisen J.A."/>
            <person name="Markowitz V."/>
            <person name="Hugenholtz P."/>
            <person name="Kyrpides N.C."/>
            <person name="Klenk H.P."/>
        </authorList>
    </citation>
    <scope>NUCLEOTIDE SEQUENCE [LARGE SCALE GENOMIC DNA]</scope>
    <source>
        <strain evidence="4">ATCC 33891 / DSM 2032 / 1pr3</strain>
    </source>
</reference>
<proteinExistence type="predicted"/>
<gene>
    <name evidence="3" type="ordered locus">Despr_0637</name>
</gene>
<keyword evidence="2" id="KW-0472">Membrane</keyword>
<feature type="transmembrane region" description="Helical" evidence="2">
    <location>
        <begin position="122"/>
        <end position="140"/>
    </location>
</feature>
<evidence type="ECO:0000313" key="4">
    <source>
        <dbReference type="Proteomes" id="UP000006365"/>
    </source>
</evidence>
<dbReference type="Proteomes" id="UP000006365">
    <property type="component" value="Chromosome"/>
</dbReference>
<feature type="transmembrane region" description="Helical" evidence="2">
    <location>
        <begin position="81"/>
        <end position="101"/>
    </location>
</feature>
<dbReference type="RefSeq" id="WP_015723358.1">
    <property type="nucleotide sequence ID" value="NC_014972.1"/>
</dbReference>
<keyword evidence="4" id="KW-1185">Reference proteome</keyword>
<keyword evidence="2" id="KW-1133">Transmembrane helix</keyword>
<name>A0A7U3YK23_DESPD</name>
<feature type="coiled-coil region" evidence="1">
    <location>
        <begin position="276"/>
        <end position="303"/>
    </location>
</feature>
<dbReference type="EMBL" id="CP002364">
    <property type="protein sequence ID" value="ADW16813.1"/>
    <property type="molecule type" value="Genomic_DNA"/>
</dbReference>
<evidence type="ECO:0000256" key="1">
    <source>
        <dbReference type="SAM" id="Coils"/>
    </source>
</evidence>
<protein>
    <recommendedName>
        <fullName evidence="5">DUF4407 domain-containing protein</fullName>
    </recommendedName>
</protein>
<accession>A0A7U3YK23</accession>
<evidence type="ECO:0000313" key="3">
    <source>
        <dbReference type="EMBL" id="ADW16813.1"/>
    </source>
</evidence>
<organism evidence="3 4">
    <name type="scientific">Desulfobulbus propionicus (strain ATCC 33891 / DSM 2032 / VKM B-1956 / 1pr3)</name>
    <dbReference type="NCBI Taxonomy" id="577650"/>
    <lineage>
        <taxon>Bacteria</taxon>
        <taxon>Pseudomonadati</taxon>
        <taxon>Thermodesulfobacteriota</taxon>
        <taxon>Desulfobulbia</taxon>
        <taxon>Desulfobulbales</taxon>
        <taxon>Desulfobulbaceae</taxon>
        <taxon>Desulfobulbus</taxon>
    </lineage>
</organism>
<keyword evidence="1" id="KW-0175">Coiled coil</keyword>
<feature type="transmembrane region" description="Helical" evidence="2">
    <location>
        <begin position="53"/>
        <end position="75"/>
    </location>
</feature>
<dbReference type="AlphaFoldDB" id="A0A7U3YK23"/>
<sequence length="519" mass="58357">MDLNTPLDHLKRLTDRPTRQTGRWSWPLALLYWLAGARTATLEQLPESERERVAILGSSVLIPTLLAFFGMYLYASSRFASPRPLLALFLALVWAFVIMNVDRILLATYRPFQPWRHKMVQVCFRIGLAGVISVAIAFPFCLEQYQGAISERLQGEYRARLNELQTAERTERLALETRDGARIGELRAQLARERAVGPTDPKLFAEELAKQAVRQQEDSARGRRQALDQETAAALTEWKGLSARIRQVEQDLKDEARGRLAGERGGTGKPGQGAKYNELARDLELLSKAEQAARQRYEQLLARAAAIDPADSPHQALAQLDADRQAALLGEARERKERIDKLTQAITRAEQEHDEQLASHKLRFDPVLKSYHAKAEGRFDPMEETIGLFKVIFVPETGNDAHPLVQRYKWMAALFQFTIVFGTLFLLDLIAILAKVMSRPGPYDVLVEFPELVASHNLDALGKEYPRQAEAWAGTAVGRANATPTDNGIDLRNPEEVARLLLRAHLSAAEHPRTDRPAR</sequence>
<dbReference type="Pfam" id="PF14362">
    <property type="entry name" value="DUF4407"/>
    <property type="match status" value="1"/>
</dbReference>
<evidence type="ECO:0008006" key="5">
    <source>
        <dbReference type="Google" id="ProtNLM"/>
    </source>
</evidence>
<evidence type="ECO:0000256" key="2">
    <source>
        <dbReference type="SAM" id="Phobius"/>
    </source>
</evidence>